<keyword evidence="1" id="KW-0547">Nucleotide-binding</keyword>
<reference evidence="1" key="1">
    <citation type="submission" date="2021-07" db="EMBL/GenBank/DDBJ databases">
        <title>Complete Genome Sequences of Mycobacterium farcinogenes Isolated from Clinical Specimens from Patients in Thailand.</title>
        <authorList>
            <person name="Sodsai P."/>
        </authorList>
    </citation>
    <scope>NUCLEOTIDE SEQUENCE</scope>
    <source>
        <strain evidence="1">BKK/CU-MFGFA-001</strain>
    </source>
</reference>
<gene>
    <name evidence="1" type="ORF">K6L26_30745</name>
</gene>
<geneLocation type="plasmid" evidence="1 2">
    <name>unnamed1</name>
</geneLocation>
<dbReference type="Proteomes" id="UP000825598">
    <property type="component" value="Plasmid unnamed1"/>
</dbReference>
<keyword evidence="1" id="KW-0067">ATP-binding</keyword>
<evidence type="ECO:0000313" key="1">
    <source>
        <dbReference type="EMBL" id="QZH69500.1"/>
    </source>
</evidence>
<keyword evidence="1" id="KW-0347">Helicase</keyword>
<dbReference type="EMBL" id="CP081674">
    <property type="protein sequence ID" value="QZH69500.1"/>
    <property type="molecule type" value="Genomic_DNA"/>
</dbReference>
<protein>
    <submittedName>
        <fullName evidence="1">DEAD/DEAH box helicase family protein</fullName>
    </submittedName>
</protein>
<organism evidence="1 2">
    <name type="scientific">Mycolicibacterium farcinogenes</name>
    <name type="common">Mycobacterium farcinogenes</name>
    <dbReference type="NCBI Taxonomy" id="1802"/>
    <lineage>
        <taxon>Bacteria</taxon>
        <taxon>Bacillati</taxon>
        <taxon>Actinomycetota</taxon>
        <taxon>Actinomycetes</taxon>
        <taxon>Mycobacteriales</taxon>
        <taxon>Mycobacteriaceae</taxon>
        <taxon>Mycolicibacterium</taxon>
    </lineage>
</organism>
<evidence type="ECO:0000313" key="2">
    <source>
        <dbReference type="Proteomes" id="UP000825598"/>
    </source>
</evidence>
<keyword evidence="2" id="KW-1185">Reference proteome</keyword>
<keyword evidence="1" id="KW-0378">Hydrolase</keyword>
<proteinExistence type="predicted"/>
<sequence>MDPGGHELPPPQQPAEPVPTPTVSADPDQPQQDVDQTAPGPTAPTTPTAAYRTPTDFPASTDTLVPSGAKARVRANITAIELLEKLREADRPATTDEQAVLAAWSGWGAVPAVFDHRNDTFADQRQRLHDLLTPDQYRQAEASVLNAHYTDPALAQIIWQAVRRAGFSGGRVLEPGCGSGTFISHAPEDAVMVGVENDAITAAIAAHLYPSAQIRHEGFEATRVPENSFAAVIGNVPFGQYVIADPSHNPQRLTVHNHFIVKSLALTAPGGYVAVLTSRYTLDATKDTARSAIAGYGDLIGAVRLPSKAFSRVAGTDVVTDLLILRRRDPQQPVPDVVPEWVTTTAPMLDDEGEPTDLFINSYYAAHPGHVLGSMRIGRGLNGSPSLAVGGETGPALAQQLDQCLTEIIDDAIDSSRGLTATVGDLTVVSAETFDPGLITAADRGDETPLYTLRYNPETKRIDYWSGHAWEPNKTPKSRLGETRELIALRDVATSLIHSQRDGRPQAERDQLRGHLNTLYDNYVRRHGPINRFTWVHPKEITQARHDEKLAATEARWREKEGQPGAPYRGPIPDELLAQWDSAAWEAPAPYKKRSHLDGGMRHDPGWAIVCALEDFDEDTGLARKSPIFSTDLLTPAPERIHADTPEDALAMSLDRNLRVDLDYIAELLEVPVDDARDLLDGLVYPSLDDPDELIPAVTALSGNVRRKHTEAALAAEHNPVYRRYAEVLRDLVPPDRTADQIKVRPGAPWVDARYIAQFAEETFGITDVIAEHLGGRWTVDVAKYKRHGRLMTETWGLDRDRCDAVSLLEALCNSRSIVLHTDEGVLDTQATFAAQAKCDKITEEFQKWIFNDPQRTEVLVAEYNERFNSLRAPSYDGSKLQLPGLSDHFTPHFYQRNAVARIIAEPATLLDHVVGAGKTGTMLMAAMELRRLGLVRQPWIVVPNHIVEQVGREANQWYPAARVLLGSAATTAEGRRRFIAQSASSDWDLVIIPQSAFTAIRVNAGVVRDYVEEQLDDLRAQLATADSDRTVKRIELAIKQTQERLQRLVDQARKDQGLGFENCGCDYLFIDEAHMYKNKARVCNIEELSCPTSSQRAEDLTLKLRILRQRRRDEARAAGIPEDKVVERVATLPTGTPIANSLGELWVMQSYLRPDLMRDAGVEDLGDWGAAFTTTVTTVEVNATGTKLRPVTRVGKFTNLPELLALSSAYTDVVTRDMVPVRLPALRTGQRQIVSLQPDIQVSDFIADLGYRADHLDARQAHRDNTLKIANDGRNVSLDPRLAHLPKPAYSRAEAVSDRIMGVHTRLADRVYHDMDTGEPLDRTGPLQIVFCDRGTPSKDPNQFTIYQAIKDELIARGMPASAIRFVHEARKPSELKALFAQCNRGEVSVLIGSTEKMGTGTNVQARAAALHHVDVPWRPCDLEQREGRIIRQGNQNEEVDIFNYVTEGTYDTVMWQKVQAKSLFIEQMRRKEVVDLEIEDLSGGDIGSAAAETKAIATGDPRYIRQVELDDEVRRLSSLERAHHDSVRQRDWRVRELERSIPHQHNQIEKLDPHVADVEQHIANETPLKIAIDGKTYSDRANQAGAVSSACRQAYHRLKEGASRFEPIGITINGVEVLGSRSLMHDMLILRLAVPSRTSDIKSHDLLDTASSGETGAAKARGLVKRIENLYSGLPAHRANLQANLDSDQRQLDDLQANPPAPFEHGDQLDAKKAELAALTLELRLAADSPEGREKARAADERMMMRGRKPGWSLLLNPTPAVLEETGCPTADVLRRKIAVRERMAIADHHRDLDDGTPGHEHEL</sequence>
<keyword evidence="1" id="KW-0614">Plasmid</keyword>
<name>A0ACD1FR08_MYCFR</name>
<accession>A0ACD1FR08</accession>